<dbReference type="Proteomes" id="UP001225646">
    <property type="component" value="Unassembled WGS sequence"/>
</dbReference>
<dbReference type="EMBL" id="JAUSTR010000001">
    <property type="protein sequence ID" value="MDQ0161572.1"/>
    <property type="molecule type" value="Genomic_DNA"/>
</dbReference>
<evidence type="ECO:0000313" key="4">
    <source>
        <dbReference type="EMBL" id="MDQ0161572.1"/>
    </source>
</evidence>
<dbReference type="InterPro" id="IPR053843">
    <property type="entry name" value="DnaD_N"/>
</dbReference>
<dbReference type="SUPFAM" id="SSF158499">
    <property type="entry name" value="DnaD domain-like"/>
    <property type="match status" value="1"/>
</dbReference>
<name>A0ABT9VKS6_9BACI</name>
<accession>A0ABT9VKS6</accession>
<feature type="domain" description="DnaB/C C-terminal" evidence="2">
    <location>
        <begin position="126"/>
        <end position="198"/>
    </location>
</feature>
<comment type="caution">
    <text evidence="4">The sequence shown here is derived from an EMBL/GenBank/DDBJ whole genome shotgun (WGS) entry which is preliminary data.</text>
</comment>
<feature type="domain" description="DnaD N-terminal" evidence="3">
    <location>
        <begin position="17"/>
        <end position="115"/>
    </location>
</feature>
<proteinExistence type="inferred from homology"/>
<dbReference type="PANTHER" id="PTHR37293:SF6">
    <property type="entry name" value="DNA REPLICATION PROTEIN DNAD"/>
    <property type="match status" value="1"/>
</dbReference>
<dbReference type="Gene3D" id="1.10.10.630">
    <property type="entry name" value="DnaD domain-like"/>
    <property type="match status" value="1"/>
</dbReference>
<organism evidence="4 5">
    <name type="scientific">Aeribacillus alveayuensis</name>
    <dbReference type="NCBI Taxonomy" id="279215"/>
    <lineage>
        <taxon>Bacteria</taxon>
        <taxon>Bacillati</taxon>
        <taxon>Bacillota</taxon>
        <taxon>Bacilli</taxon>
        <taxon>Bacillales</taxon>
        <taxon>Bacillaceae</taxon>
        <taxon>Aeribacillus</taxon>
    </lineage>
</organism>
<dbReference type="RefSeq" id="WP_044749106.1">
    <property type="nucleotide sequence ID" value="NZ_JAUSTR010000001.1"/>
</dbReference>
<dbReference type="InterPro" id="IPR034829">
    <property type="entry name" value="DnaD-like_sf"/>
</dbReference>
<dbReference type="InterPro" id="IPR006343">
    <property type="entry name" value="DnaB/C_C"/>
</dbReference>
<protein>
    <submittedName>
        <fullName evidence="4">DNA replication protein</fullName>
    </submittedName>
</protein>
<dbReference type="Gene3D" id="1.10.10.10">
    <property type="entry name" value="Winged helix-like DNA-binding domain superfamily/Winged helix DNA-binding domain"/>
    <property type="match status" value="1"/>
</dbReference>
<dbReference type="Pfam" id="PF21984">
    <property type="entry name" value="DnaD_N"/>
    <property type="match status" value="1"/>
</dbReference>
<dbReference type="InterPro" id="IPR036388">
    <property type="entry name" value="WH-like_DNA-bd_sf"/>
</dbReference>
<evidence type="ECO:0000259" key="2">
    <source>
        <dbReference type="Pfam" id="PF07261"/>
    </source>
</evidence>
<dbReference type="PANTHER" id="PTHR37293">
    <property type="entry name" value="PHAGE REPLICATION PROTEIN-RELATED"/>
    <property type="match status" value="1"/>
</dbReference>
<comment type="similarity">
    <text evidence="1">Belongs to the DnaB/DnaD family.</text>
</comment>
<dbReference type="SUPFAM" id="SSF46785">
    <property type="entry name" value="Winged helix' DNA-binding domain"/>
    <property type="match status" value="1"/>
</dbReference>
<evidence type="ECO:0000256" key="1">
    <source>
        <dbReference type="ARBA" id="ARBA00093462"/>
    </source>
</evidence>
<dbReference type="Pfam" id="PF07261">
    <property type="entry name" value="DnaB_2"/>
    <property type="match status" value="1"/>
</dbReference>
<sequence>MKKEEFVAYQEQGVLSIPIVLLRNYHKLGLTEQEFTLILLVHSYMQNGNYFPTPMELSEHMSISSSTCANLLRHLIQRGFLYIEEFEQNSIMYEKYSLAPLWEKLYQLLQTSKKQEDSKVDEKNLYTIFEQEFGRPLSPFECETLSIWLDQDHHDPDIIMAALREAVLSGKLNFRYIDRILFEWKKNGIQTIDQARKHAKRFRSSQKRTNVEKTNKEYKRIVPFYNWLDGES</sequence>
<dbReference type="InterPro" id="IPR053162">
    <property type="entry name" value="DnaD"/>
</dbReference>
<keyword evidence="5" id="KW-1185">Reference proteome</keyword>
<gene>
    <name evidence="4" type="ORF">J2S06_000642</name>
</gene>
<reference evidence="4 5" key="1">
    <citation type="submission" date="2023-07" db="EMBL/GenBank/DDBJ databases">
        <title>Genomic Encyclopedia of Type Strains, Phase IV (KMG-IV): sequencing the most valuable type-strain genomes for metagenomic binning, comparative biology and taxonomic classification.</title>
        <authorList>
            <person name="Goeker M."/>
        </authorList>
    </citation>
    <scope>NUCLEOTIDE SEQUENCE [LARGE SCALE GENOMIC DNA]</scope>
    <source>
        <strain evidence="4 5">DSM 19092</strain>
    </source>
</reference>
<evidence type="ECO:0000259" key="3">
    <source>
        <dbReference type="Pfam" id="PF21984"/>
    </source>
</evidence>
<dbReference type="InterPro" id="IPR036390">
    <property type="entry name" value="WH_DNA-bd_sf"/>
</dbReference>
<evidence type="ECO:0000313" key="5">
    <source>
        <dbReference type="Proteomes" id="UP001225646"/>
    </source>
</evidence>
<dbReference type="NCBIfam" id="TIGR01446">
    <property type="entry name" value="DnaD_dom"/>
    <property type="match status" value="1"/>
</dbReference>